<sequence length="256" mass="29969">MYVNKCLIKPIRNTKKSEIPSISVPFPPELTVEEILRRRPDAKLGSRAPNRFFIYRLAYIKELRKRVDDTVSMTKISPHIGLSWAKESTSVKEAYKKLSDKVEERLKEIRQNETLVLISENFPPQQPRSPQHPLSPQHSSSPQQLSSQQQHQRSSSELSENNIVAEENYNLINCLYPSSPPYDQYPIDQIEDVLQMDPTPSFDASIFYQDMVNYEHHHWPYYYESNAPCFWLVEDNSILVDFNNTIESILNQQFDY</sequence>
<proteinExistence type="predicted"/>
<evidence type="ECO:0000313" key="2">
    <source>
        <dbReference type="EMBL" id="EXX58930.1"/>
    </source>
</evidence>
<accession>A0A015IX66</accession>
<dbReference type="SUPFAM" id="SSF47095">
    <property type="entry name" value="HMG-box"/>
    <property type="match status" value="1"/>
</dbReference>
<dbReference type="HOGENOM" id="CLU_1086421_0_0_1"/>
<organism evidence="2 3">
    <name type="scientific">Rhizophagus irregularis (strain DAOM 197198w)</name>
    <name type="common">Glomus intraradices</name>
    <dbReference type="NCBI Taxonomy" id="1432141"/>
    <lineage>
        <taxon>Eukaryota</taxon>
        <taxon>Fungi</taxon>
        <taxon>Fungi incertae sedis</taxon>
        <taxon>Mucoromycota</taxon>
        <taxon>Glomeromycotina</taxon>
        <taxon>Glomeromycetes</taxon>
        <taxon>Glomerales</taxon>
        <taxon>Glomeraceae</taxon>
        <taxon>Rhizophagus</taxon>
    </lineage>
</organism>
<dbReference type="Proteomes" id="UP000022910">
    <property type="component" value="Unassembled WGS sequence"/>
</dbReference>
<evidence type="ECO:0008006" key="4">
    <source>
        <dbReference type="Google" id="ProtNLM"/>
    </source>
</evidence>
<keyword evidence="3" id="KW-1185">Reference proteome</keyword>
<dbReference type="InterPro" id="IPR036910">
    <property type="entry name" value="HMG_box_dom_sf"/>
</dbReference>
<protein>
    <recommendedName>
        <fullName evidence="4">MATA-HMG</fullName>
    </recommendedName>
</protein>
<evidence type="ECO:0000313" key="3">
    <source>
        <dbReference type="Proteomes" id="UP000022910"/>
    </source>
</evidence>
<dbReference type="EMBL" id="JEMT01026566">
    <property type="protein sequence ID" value="EXX58930.1"/>
    <property type="molecule type" value="Genomic_DNA"/>
</dbReference>
<name>A0A015IX66_RHIIW</name>
<gene>
    <name evidence="2" type="ORF">RirG_193230</name>
</gene>
<comment type="caution">
    <text evidence="2">The sequence shown here is derived from an EMBL/GenBank/DDBJ whole genome shotgun (WGS) entry which is preliminary data.</text>
</comment>
<feature type="region of interest" description="Disordered" evidence="1">
    <location>
        <begin position="121"/>
        <end position="158"/>
    </location>
</feature>
<dbReference type="Gene3D" id="1.10.30.10">
    <property type="entry name" value="High mobility group box domain"/>
    <property type="match status" value="1"/>
</dbReference>
<dbReference type="AlphaFoldDB" id="A0A015IX66"/>
<feature type="compositionally biased region" description="Low complexity" evidence="1">
    <location>
        <begin position="128"/>
        <end position="156"/>
    </location>
</feature>
<dbReference type="OrthoDB" id="5598240at2759"/>
<evidence type="ECO:0000256" key="1">
    <source>
        <dbReference type="SAM" id="MobiDB-lite"/>
    </source>
</evidence>
<reference evidence="2 3" key="1">
    <citation type="submission" date="2014-02" db="EMBL/GenBank/DDBJ databases">
        <title>Single nucleus genome sequencing reveals high similarity among nuclei of an endomycorrhizal fungus.</title>
        <authorList>
            <person name="Lin K."/>
            <person name="Geurts R."/>
            <person name="Zhang Z."/>
            <person name="Limpens E."/>
            <person name="Saunders D.G."/>
            <person name="Mu D."/>
            <person name="Pang E."/>
            <person name="Cao H."/>
            <person name="Cha H."/>
            <person name="Lin T."/>
            <person name="Zhou Q."/>
            <person name="Shang Y."/>
            <person name="Li Y."/>
            <person name="Ivanov S."/>
            <person name="Sharma T."/>
            <person name="Velzen R.V."/>
            <person name="Ruijter N.D."/>
            <person name="Aanen D.K."/>
            <person name="Win J."/>
            <person name="Kamoun S."/>
            <person name="Bisseling T."/>
            <person name="Huang S."/>
        </authorList>
    </citation>
    <scope>NUCLEOTIDE SEQUENCE [LARGE SCALE GENOMIC DNA]</scope>
    <source>
        <strain evidence="3">DAOM197198w</strain>
    </source>
</reference>